<dbReference type="AlphaFoldDB" id="A0A917HBG8"/>
<organism evidence="2 3">
    <name type="scientific">Virgibacillus oceani</name>
    <dbReference type="NCBI Taxonomy" id="1479511"/>
    <lineage>
        <taxon>Bacteria</taxon>
        <taxon>Bacillati</taxon>
        <taxon>Bacillota</taxon>
        <taxon>Bacilli</taxon>
        <taxon>Bacillales</taxon>
        <taxon>Bacillaceae</taxon>
        <taxon>Virgibacillus</taxon>
    </lineage>
</organism>
<sequence length="121" mass="13643">MTVIYESIITEIGEDVELISQDNMVIIFNDSVPDELKSIAVIHEHNSVLGEVEAGDFLYINGEKYQILHVGEKVNQTLKELGHCTIKFSELDDSALPGTMFVEQKPIPKFTENMTLKFAKQ</sequence>
<dbReference type="EMBL" id="BMFR01000005">
    <property type="protein sequence ID" value="GGG73521.1"/>
    <property type="molecule type" value="Genomic_DNA"/>
</dbReference>
<dbReference type="SUPFAM" id="SSF141530">
    <property type="entry name" value="PTSIIA/GutA-like"/>
    <property type="match status" value="1"/>
</dbReference>
<dbReference type="PROSITE" id="PS51097">
    <property type="entry name" value="PTS_EIIA_TYPE_5"/>
    <property type="match status" value="1"/>
</dbReference>
<feature type="modified residue" description="Phosphohistidine; by HPr" evidence="1">
    <location>
        <position position="43"/>
    </location>
</feature>
<dbReference type="GO" id="GO:0008982">
    <property type="term" value="F:protein-N(PI)-phosphohistidine-sugar phosphotransferase activity"/>
    <property type="evidence" value="ECO:0007669"/>
    <property type="project" value="InterPro"/>
</dbReference>
<dbReference type="PANTHER" id="PTHR40398">
    <property type="entry name" value="PTS SYSTEM GLUCITOL/SORBITOL-SPECIFIC EIIA COMPONENT"/>
    <property type="match status" value="1"/>
</dbReference>
<dbReference type="PANTHER" id="PTHR40398:SF1">
    <property type="entry name" value="PTS SYSTEM GLUCITOL_SORBITOL-SPECIFIC EIIA COMPONENT"/>
    <property type="match status" value="1"/>
</dbReference>
<evidence type="ECO:0000313" key="2">
    <source>
        <dbReference type="EMBL" id="GGG73521.1"/>
    </source>
</evidence>
<protein>
    <submittedName>
        <fullName evidence="2">PTS sorbitol transporter subunit IIA</fullName>
    </submittedName>
</protein>
<evidence type="ECO:0000256" key="1">
    <source>
        <dbReference type="PROSITE-ProRule" id="PRU00420"/>
    </source>
</evidence>
<dbReference type="RefSeq" id="WP_188455005.1">
    <property type="nucleotide sequence ID" value="NZ_BMFR01000005.1"/>
</dbReference>
<name>A0A917HBG8_9BACI</name>
<reference evidence="2" key="1">
    <citation type="journal article" date="2014" name="Int. J. Syst. Evol. Microbiol.">
        <title>Complete genome sequence of Corynebacterium casei LMG S-19264T (=DSM 44701T), isolated from a smear-ripened cheese.</title>
        <authorList>
            <consortium name="US DOE Joint Genome Institute (JGI-PGF)"/>
            <person name="Walter F."/>
            <person name="Albersmeier A."/>
            <person name="Kalinowski J."/>
            <person name="Ruckert C."/>
        </authorList>
    </citation>
    <scope>NUCLEOTIDE SEQUENCE</scope>
    <source>
        <strain evidence="2">CGMCC 1.12754</strain>
    </source>
</reference>
<reference evidence="2" key="2">
    <citation type="submission" date="2020-09" db="EMBL/GenBank/DDBJ databases">
        <authorList>
            <person name="Sun Q."/>
            <person name="Zhou Y."/>
        </authorList>
    </citation>
    <scope>NUCLEOTIDE SEQUENCE</scope>
    <source>
        <strain evidence="2">CGMCC 1.12754</strain>
    </source>
</reference>
<dbReference type="Gene3D" id="2.40.33.40">
    <property type="entry name" value="Phosphotransferase system, glucitol/sorbitol-specific IIA component"/>
    <property type="match status" value="1"/>
</dbReference>
<keyword evidence="3" id="KW-1185">Reference proteome</keyword>
<dbReference type="GO" id="GO:0016301">
    <property type="term" value="F:kinase activity"/>
    <property type="evidence" value="ECO:0007669"/>
    <property type="project" value="TreeGrafter"/>
</dbReference>
<dbReference type="Proteomes" id="UP000622860">
    <property type="component" value="Unassembled WGS sequence"/>
</dbReference>
<dbReference type="InterPro" id="IPR004716">
    <property type="entry name" value="PTS_IIA_glucitol/sorbitol-sp"/>
</dbReference>
<dbReference type="InterPro" id="IPR036665">
    <property type="entry name" value="PTS_IIA_glucitol/sorbitol_sf"/>
</dbReference>
<gene>
    <name evidence="2" type="primary">gutA</name>
    <name evidence="2" type="ORF">GCM10011398_17480</name>
</gene>
<proteinExistence type="predicted"/>
<dbReference type="Pfam" id="PF03829">
    <property type="entry name" value="PTSIIA_gutA"/>
    <property type="match status" value="1"/>
</dbReference>
<dbReference type="GO" id="GO:0005737">
    <property type="term" value="C:cytoplasm"/>
    <property type="evidence" value="ECO:0007669"/>
    <property type="project" value="InterPro"/>
</dbReference>
<comment type="caution">
    <text evidence="2">The sequence shown here is derived from an EMBL/GenBank/DDBJ whole genome shotgun (WGS) entry which is preliminary data.</text>
</comment>
<evidence type="ECO:0000313" key="3">
    <source>
        <dbReference type="Proteomes" id="UP000622860"/>
    </source>
</evidence>
<dbReference type="GO" id="GO:0009401">
    <property type="term" value="P:phosphoenolpyruvate-dependent sugar phosphotransferase system"/>
    <property type="evidence" value="ECO:0007669"/>
    <property type="project" value="InterPro"/>
</dbReference>
<accession>A0A917HBG8</accession>